<feature type="compositionally biased region" description="Polar residues" evidence="1">
    <location>
        <begin position="67"/>
        <end position="78"/>
    </location>
</feature>
<keyword evidence="2" id="KW-0472">Membrane</keyword>
<keyword evidence="2" id="KW-1133">Transmembrane helix</keyword>
<feature type="transmembrane region" description="Helical" evidence="2">
    <location>
        <begin position="12"/>
        <end position="31"/>
    </location>
</feature>
<dbReference type="AlphaFoldDB" id="A0A1F6G4E4"/>
<feature type="region of interest" description="Disordered" evidence="1">
    <location>
        <begin position="53"/>
        <end position="78"/>
    </location>
</feature>
<organism evidence="3 4">
    <name type="scientific">Candidatus Kaiserbacteria bacterium RIFOXYD1_FULL_47_14</name>
    <dbReference type="NCBI Taxonomy" id="1798533"/>
    <lineage>
        <taxon>Bacteria</taxon>
        <taxon>Candidatus Kaiseribacteriota</taxon>
    </lineage>
</organism>
<dbReference type="STRING" id="1798533.A2609_01945"/>
<evidence type="ECO:0000313" key="4">
    <source>
        <dbReference type="Proteomes" id="UP000176867"/>
    </source>
</evidence>
<name>A0A1F6G4E4_9BACT</name>
<gene>
    <name evidence="3" type="ORF">A2609_01945</name>
</gene>
<protein>
    <submittedName>
        <fullName evidence="3">Uncharacterized protein</fullName>
    </submittedName>
</protein>
<keyword evidence="2" id="KW-0812">Transmembrane</keyword>
<dbReference type="EMBL" id="MFMU01000014">
    <property type="protein sequence ID" value="OGG92976.1"/>
    <property type="molecule type" value="Genomic_DNA"/>
</dbReference>
<reference evidence="3 4" key="1">
    <citation type="journal article" date="2016" name="Nat. Commun.">
        <title>Thousands of microbial genomes shed light on interconnected biogeochemical processes in an aquifer system.</title>
        <authorList>
            <person name="Anantharaman K."/>
            <person name="Brown C.T."/>
            <person name="Hug L.A."/>
            <person name="Sharon I."/>
            <person name="Castelle C.J."/>
            <person name="Probst A.J."/>
            <person name="Thomas B.C."/>
            <person name="Singh A."/>
            <person name="Wilkins M.J."/>
            <person name="Karaoz U."/>
            <person name="Brodie E.L."/>
            <person name="Williams K.H."/>
            <person name="Hubbard S.S."/>
            <person name="Banfield J.F."/>
        </authorList>
    </citation>
    <scope>NUCLEOTIDE SEQUENCE [LARGE SCALE GENOMIC DNA]</scope>
</reference>
<comment type="caution">
    <text evidence="3">The sequence shown here is derived from an EMBL/GenBank/DDBJ whole genome shotgun (WGS) entry which is preliminary data.</text>
</comment>
<accession>A0A1F6G4E4</accession>
<evidence type="ECO:0000256" key="1">
    <source>
        <dbReference type="SAM" id="MobiDB-lite"/>
    </source>
</evidence>
<evidence type="ECO:0000256" key="2">
    <source>
        <dbReference type="SAM" id="Phobius"/>
    </source>
</evidence>
<dbReference type="Proteomes" id="UP000176867">
    <property type="component" value="Unassembled WGS sequence"/>
</dbReference>
<proteinExistence type="predicted"/>
<evidence type="ECO:0000313" key="3">
    <source>
        <dbReference type="EMBL" id="OGG92976.1"/>
    </source>
</evidence>
<sequence>MGRILEKWRVHIAVLFSAVLVVGAYIIARGIESPPVAQASAETALLQAIATKDSDSDGLPDWEESLYGTSPNNSDSNNLGMTDGEAVAKGLIVPKAIADISTPVGASPGSLDENGLPTAPADGTITDAFAKTFFSLYLEAKQANNNADLSEADLAGISKKALDSLSSSVATAPDFKSANDLAISGSGASALKAFAMSAEAILLKNTNTATTSEIDYLQYAVEGNDSAAISQMLSIAKGYRGSAAGLAVLSVPAVLATDDLALINAMARLSTIITDFARVNDDPLATILALKQYPQAFQSIETAFTNIGALYKTAGISLSSGAPGASFVNLIANITPKP</sequence>